<feature type="compositionally biased region" description="Basic and acidic residues" evidence="1">
    <location>
        <begin position="40"/>
        <end position="49"/>
    </location>
</feature>
<evidence type="ECO:0000313" key="3">
    <source>
        <dbReference type="Proteomes" id="UP001327225"/>
    </source>
</evidence>
<name>A0ABZ0ZSV7_9ACTN</name>
<organism evidence="2 3">
    <name type="scientific">Nocardioides bizhenqiangii</name>
    <dbReference type="NCBI Taxonomy" id="3095076"/>
    <lineage>
        <taxon>Bacteria</taxon>
        <taxon>Bacillati</taxon>
        <taxon>Actinomycetota</taxon>
        <taxon>Actinomycetes</taxon>
        <taxon>Propionibacteriales</taxon>
        <taxon>Nocardioidaceae</taxon>
        <taxon>Nocardioides</taxon>
    </lineage>
</organism>
<gene>
    <name evidence="2" type="ORF">SHK19_01860</name>
</gene>
<feature type="compositionally biased region" description="Low complexity" evidence="1">
    <location>
        <begin position="25"/>
        <end position="38"/>
    </location>
</feature>
<accession>A0ABZ0ZSV7</accession>
<evidence type="ECO:0000313" key="2">
    <source>
        <dbReference type="EMBL" id="WQQ26989.1"/>
    </source>
</evidence>
<dbReference type="EMBL" id="CP141059">
    <property type="protein sequence ID" value="WQQ26989.1"/>
    <property type="molecule type" value="Genomic_DNA"/>
</dbReference>
<proteinExistence type="predicted"/>
<reference evidence="3" key="1">
    <citation type="submission" date="2023-12" db="EMBL/GenBank/DDBJ databases">
        <title>Novel species in genus Nocardioides.</title>
        <authorList>
            <person name="Zhou H."/>
        </authorList>
    </citation>
    <scope>NUCLEOTIDE SEQUENCE [LARGE SCALE GENOMIC DNA]</scope>
    <source>
        <strain evidence="3">HM61</strain>
    </source>
</reference>
<feature type="compositionally biased region" description="Basic and acidic residues" evidence="1">
    <location>
        <begin position="63"/>
        <end position="78"/>
    </location>
</feature>
<feature type="region of interest" description="Disordered" evidence="1">
    <location>
        <begin position="1"/>
        <end position="78"/>
    </location>
</feature>
<dbReference type="Proteomes" id="UP001327225">
    <property type="component" value="Chromosome"/>
</dbReference>
<evidence type="ECO:0000256" key="1">
    <source>
        <dbReference type="SAM" id="MobiDB-lite"/>
    </source>
</evidence>
<protein>
    <submittedName>
        <fullName evidence="2">Uncharacterized protein</fullName>
    </submittedName>
</protein>
<sequence>MREEDMGLGDLAKQWAKSKATEMLSSDSQKAASASADADATEREAKDQAGEQLVRTAFPGLAKWKDKQEESQRQAEEDRLQRLRDEIAALPVAQVQMRVTGWAEDAWFGPMHLRWEVVTPDGPDPEYTDPDPYAYRPYLSVELHPQTGNAVSLGSHRLASWRFQVPGYTGDGSYDLLAISREREAAGAALAYDEAYLELDEDTDYFYCYTDSGPWSVTVSEGGRRVAVSMVLTSSIGDMTMTADITREHGS</sequence>
<dbReference type="RefSeq" id="WP_322937685.1">
    <property type="nucleotide sequence ID" value="NZ_CP141059.1"/>
</dbReference>
<keyword evidence="3" id="KW-1185">Reference proteome</keyword>